<evidence type="ECO:0000256" key="10">
    <source>
        <dbReference type="ARBA" id="ARBA00040203"/>
    </source>
</evidence>
<comment type="function">
    <text evidence="11">Transcription activator that recognizes two different DNA motifs: the CCAAT homology common to many promoters and the enhanced core homology common to many enhancers. Important transcription factor regulating the expression of genes involved in immune and inflammatory responses. Transcriptional activator that enhances IL6 transcription alone and as heterodimer with CEBPB.</text>
</comment>
<keyword evidence="4" id="KW-0832">Ubl conjugation</keyword>
<feature type="compositionally biased region" description="Gly residues" evidence="12">
    <location>
        <begin position="260"/>
        <end position="269"/>
    </location>
</feature>
<organism evidence="14 15">
    <name type="scientific">Sarcophilus harrisii</name>
    <name type="common">Tasmanian devil</name>
    <name type="synonym">Sarcophilus laniarius</name>
    <dbReference type="NCBI Taxonomy" id="9305"/>
    <lineage>
        <taxon>Eukaryota</taxon>
        <taxon>Metazoa</taxon>
        <taxon>Chordata</taxon>
        <taxon>Craniata</taxon>
        <taxon>Vertebrata</taxon>
        <taxon>Euteleostomi</taxon>
        <taxon>Mammalia</taxon>
        <taxon>Metatheria</taxon>
        <taxon>Dasyuromorphia</taxon>
        <taxon>Dasyuridae</taxon>
        <taxon>Sarcophilus</taxon>
    </lineage>
</organism>
<dbReference type="GO" id="GO:0045595">
    <property type="term" value="P:regulation of cell differentiation"/>
    <property type="evidence" value="ECO:0007669"/>
    <property type="project" value="TreeGrafter"/>
</dbReference>
<dbReference type="InterPro" id="IPR046347">
    <property type="entry name" value="bZIP_sf"/>
</dbReference>
<evidence type="ECO:0000256" key="4">
    <source>
        <dbReference type="ARBA" id="ARBA00022843"/>
    </source>
</evidence>
<dbReference type="Ensembl" id="ENSSHAT00000024201.1">
    <property type="protein sequence ID" value="ENSSHAP00000046046.1"/>
    <property type="gene ID" value="ENSSHAG00000024250.1"/>
</dbReference>
<accession>A0A7N4Q1Z5</accession>
<feature type="compositionally biased region" description="Basic and acidic residues" evidence="12">
    <location>
        <begin position="270"/>
        <end position="286"/>
    </location>
</feature>
<dbReference type="GO" id="GO:0000978">
    <property type="term" value="F:RNA polymerase II cis-regulatory region sequence-specific DNA binding"/>
    <property type="evidence" value="ECO:0007669"/>
    <property type="project" value="TreeGrafter"/>
</dbReference>
<evidence type="ECO:0000256" key="8">
    <source>
        <dbReference type="ARBA" id="ARBA00023163"/>
    </source>
</evidence>
<evidence type="ECO:0000313" key="15">
    <source>
        <dbReference type="Proteomes" id="UP000007648"/>
    </source>
</evidence>
<keyword evidence="8" id="KW-0804">Transcription</keyword>
<feature type="region of interest" description="Disordered" evidence="12">
    <location>
        <begin position="132"/>
        <end position="161"/>
    </location>
</feature>
<feature type="region of interest" description="Disordered" evidence="12">
    <location>
        <begin position="175"/>
        <end position="197"/>
    </location>
</feature>
<evidence type="ECO:0000256" key="5">
    <source>
        <dbReference type="ARBA" id="ARBA00023015"/>
    </source>
</evidence>
<comment type="similarity">
    <text evidence="2">Belongs to the bZIP family. C/EBP subfamily.</text>
</comment>
<keyword evidence="7" id="KW-0010">Activator</keyword>
<dbReference type="SMART" id="SM00338">
    <property type="entry name" value="BRLZ"/>
    <property type="match status" value="1"/>
</dbReference>
<dbReference type="GO" id="GO:0000981">
    <property type="term" value="F:DNA-binding transcription factor activity, RNA polymerase II-specific"/>
    <property type="evidence" value="ECO:0007669"/>
    <property type="project" value="TreeGrafter"/>
</dbReference>
<gene>
    <name evidence="14" type="primary">CEBPD</name>
</gene>
<feature type="region of interest" description="Disordered" evidence="12">
    <location>
        <begin position="56"/>
        <end position="75"/>
    </location>
</feature>
<dbReference type="GO" id="GO:0006351">
    <property type="term" value="P:DNA-templated transcription"/>
    <property type="evidence" value="ECO:0007669"/>
    <property type="project" value="InterPro"/>
</dbReference>
<dbReference type="FunFam" id="1.20.5.170:FF:000028">
    <property type="entry name" value="CCAAT/enhancer-binding protein beta"/>
    <property type="match status" value="1"/>
</dbReference>
<reference evidence="14" key="2">
    <citation type="submission" date="2025-05" db="UniProtKB">
        <authorList>
            <consortium name="Ensembl"/>
        </authorList>
    </citation>
    <scope>IDENTIFICATION</scope>
</reference>
<dbReference type="Pfam" id="PF07716">
    <property type="entry name" value="bZIP_2"/>
    <property type="match status" value="1"/>
</dbReference>
<dbReference type="CTD" id="1052"/>
<dbReference type="PANTHER" id="PTHR23334:SF3">
    <property type="entry name" value="CCAAT_ENHANCER-BINDING PROTEIN DELTA"/>
    <property type="match status" value="1"/>
</dbReference>
<sequence length="357" mass="36201">MSTALYSLDSPACYRNWSMEPANFYETNKGGGGGGGGPGGLGASCKPGRGPLSGCEEHGGGGGGGGGAGGGGGGGGGGANLAELSAAAPAMYDDESAIDFSSYIDSMSSVPNLELCHDELFADLFNSNHKPERGGGAGGHAGAGDYEYLPGHPAPPHPAAHKDFASAMASLLGAGSGASPPAALKQEPDWSDSDMSSSLLPSQIATCAQTIMNLSAAGQPTPPTSPEPSGCSSSSSCSSGRSPAAPAPPPPPHLGKEKGAAGGGGGGGKKSLDRFSPEYRQRRERNNIAVRKSRDKAKKRNQEMQQKLVELSSENEKLHKKIEQLTRDLSSLRQFFKQLPSSSFLPAGTASAGIDCR</sequence>
<dbReference type="GeneTree" id="ENSGT00940000163032"/>
<evidence type="ECO:0000256" key="3">
    <source>
        <dbReference type="ARBA" id="ARBA00022499"/>
    </source>
</evidence>
<evidence type="ECO:0000256" key="7">
    <source>
        <dbReference type="ARBA" id="ARBA00023159"/>
    </source>
</evidence>
<evidence type="ECO:0000256" key="11">
    <source>
        <dbReference type="ARBA" id="ARBA00045466"/>
    </source>
</evidence>
<evidence type="ECO:0000256" key="12">
    <source>
        <dbReference type="SAM" id="MobiDB-lite"/>
    </source>
</evidence>
<dbReference type="InterPro" id="IPR004827">
    <property type="entry name" value="bZIP"/>
</dbReference>
<proteinExistence type="inferred from homology"/>
<dbReference type="InterPro" id="IPR016468">
    <property type="entry name" value="C/EBP_chordates"/>
</dbReference>
<feature type="compositionally biased region" description="Low complexity" evidence="12">
    <location>
        <begin position="227"/>
        <end position="244"/>
    </location>
</feature>
<feature type="compositionally biased region" description="Low complexity" evidence="12">
    <location>
        <begin position="175"/>
        <end position="184"/>
    </location>
</feature>
<evidence type="ECO:0000256" key="6">
    <source>
        <dbReference type="ARBA" id="ARBA00023125"/>
    </source>
</evidence>
<evidence type="ECO:0000256" key="2">
    <source>
        <dbReference type="ARBA" id="ARBA00006951"/>
    </source>
</evidence>
<dbReference type="Proteomes" id="UP000007648">
    <property type="component" value="Unassembled WGS sequence"/>
</dbReference>
<dbReference type="GeneID" id="116420585"/>
<evidence type="ECO:0000313" key="14">
    <source>
        <dbReference type="Ensembl" id="ENSSHAP00000046046.1"/>
    </source>
</evidence>
<evidence type="ECO:0000259" key="13">
    <source>
        <dbReference type="PROSITE" id="PS50217"/>
    </source>
</evidence>
<reference evidence="14 15" key="1">
    <citation type="journal article" date="2011" name="Proc. Natl. Acad. Sci. U.S.A.">
        <title>Genetic diversity and population structure of the endangered marsupial Sarcophilus harrisii (Tasmanian devil).</title>
        <authorList>
            <person name="Miller W."/>
            <person name="Hayes V.M."/>
            <person name="Ratan A."/>
            <person name="Petersen D.C."/>
            <person name="Wittekindt N.E."/>
            <person name="Miller J."/>
            <person name="Walenz B."/>
            <person name="Knight J."/>
            <person name="Qi J."/>
            <person name="Zhao F."/>
            <person name="Wang Q."/>
            <person name="Bedoya-Reina O.C."/>
            <person name="Katiyar N."/>
            <person name="Tomsho L.P."/>
            <person name="Kasson L.M."/>
            <person name="Hardie R.A."/>
            <person name="Woodbridge P."/>
            <person name="Tindall E.A."/>
            <person name="Bertelsen M.F."/>
            <person name="Dixon D."/>
            <person name="Pyecroft S."/>
            <person name="Helgen K.M."/>
            <person name="Lesk A.M."/>
            <person name="Pringle T.H."/>
            <person name="Patterson N."/>
            <person name="Zhang Y."/>
            <person name="Kreiss A."/>
            <person name="Woods G.M."/>
            <person name="Jones M.E."/>
            <person name="Schuster S.C."/>
        </authorList>
    </citation>
    <scope>NUCLEOTIDE SEQUENCE [LARGE SCALE GENOMIC DNA]</scope>
</reference>
<evidence type="ECO:0000256" key="1">
    <source>
        <dbReference type="ARBA" id="ARBA00004123"/>
    </source>
</evidence>
<evidence type="ECO:0000256" key="9">
    <source>
        <dbReference type="ARBA" id="ARBA00023242"/>
    </source>
</evidence>
<keyword evidence="15" id="KW-1185">Reference proteome</keyword>
<dbReference type="Ensembl" id="ENSSHAT00000048802.1">
    <property type="protein sequence ID" value="ENSSHAP00000032808.1"/>
    <property type="gene ID" value="ENSSHAG00000024250.1"/>
</dbReference>
<dbReference type="RefSeq" id="XP_031802290.1">
    <property type="nucleotide sequence ID" value="XM_031946430.1"/>
</dbReference>
<keyword evidence="3" id="KW-1017">Isopeptide bond</keyword>
<dbReference type="OrthoDB" id="10032067at2759"/>
<dbReference type="Gene3D" id="1.20.5.170">
    <property type="match status" value="1"/>
</dbReference>
<dbReference type="PROSITE" id="PS50217">
    <property type="entry name" value="BZIP"/>
    <property type="match status" value="1"/>
</dbReference>
<feature type="region of interest" description="Disordered" evidence="12">
    <location>
        <begin position="215"/>
        <end position="305"/>
    </location>
</feature>
<keyword evidence="9" id="KW-0539">Nucleus</keyword>
<feature type="compositionally biased region" description="Gly residues" evidence="12">
    <location>
        <begin position="60"/>
        <end position="75"/>
    </location>
</feature>
<keyword evidence="5" id="KW-0805">Transcription regulation</keyword>
<comment type="subcellular location">
    <subcellularLocation>
        <location evidence="1">Nucleus</location>
    </subcellularLocation>
</comment>
<dbReference type="CDD" id="cd14714">
    <property type="entry name" value="bZIP_CEBPD"/>
    <property type="match status" value="1"/>
</dbReference>
<feature type="domain" description="BZIP" evidence="13">
    <location>
        <begin position="276"/>
        <end position="339"/>
    </location>
</feature>
<dbReference type="KEGG" id="shr:116420585"/>
<keyword evidence="6" id="KW-0238">DNA-binding</keyword>
<dbReference type="AlphaFoldDB" id="A0A7N4Q1Z5"/>
<dbReference type="PANTHER" id="PTHR23334">
    <property type="entry name" value="CCAAT/ENHANCER BINDING PROTEIN"/>
    <property type="match status" value="1"/>
</dbReference>
<dbReference type="GO" id="GO:0090575">
    <property type="term" value="C:RNA polymerase II transcription regulator complex"/>
    <property type="evidence" value="ECO:0007669"/>
    <property type="project" value="Ensembl"/>
</dbReference>
<protein>
    <recommendedName>
        <fullName evidence="10">CCAAT/enhancer-binding protein delta</fullName>
    </recommendedName>
</protein>
<dbReference type="SUPFAM" id="SSF57959">
    <property type="entry name" value="Leucine zipper domain"/>
    <property type="match status" value="1"/>
</dbReference>
<name>A0A7N4Q1Z5_SARHA</name>
<dbReference type="InterPro" id="IPR031106">
    <property type="entry name" value="C/EBP"/>
</dbReference>
<dbReference type="PIRSF" id="PIRSF005879">
    <property type="entry name" value="CCAAT/enhancer-binding"/>
    <property type="match status" value="1"/>
</dbReference>